<dbReference type="AlphaFoldDB" id="A0A9X1HVA7"/>
<keyword evidence="2" id="KW-1185">Reference proteome</keyword>
<sequence length="347" mass="37664">MRKYIIIVLTVISAAVHGQSSDFAALLESGSDDAELLIEGYLKPLYTAAGFGLSGGWSNTAATHDVLGVDLTLSVGFLNVPDKDLFYRTDNLGMVNTTQVNGNQAPTVFGPSGEELRPEYEFTDPETGETATFTGPEGIDLADGMNDLLGINKSMAPVPMANLGIGLPAGTDLRIRWLPAIRVGDDTNFNFWGIGVQHSLKPYFGLQDKTFELSAFAGITSFRVKTDLRNDVITTENDVISTNGEGITRLQSMLFRGMISKELSVFTFYGGVGYTFVTTTTEVNGTFIYDSGQEQTVVDDPIDFKYNFGGPSVTAGVRVKLLVFSLHSSYTIQRYNSFELGFGITVH</sequence>
<dbReference type="EMBL" id="JAIXNE010000005">
    <property type="protein sequence ID" value="MCA6078010.1"/>
    <property type="molecule type" value="Genomic_DNA"/>
</dbReference>
<accession>A0A9X1HVA7</accession>
<evidence type="ECO:0000313" key="2">
    <source>
        <dbReference type="Proteomes" id="UP001139409"/>
    </source>
</evidence>
<reference evidence="1" key="1">
    <citation type="submission" date="2021-09" db="EMBL/GenBank/DDBJ databases">
        <title>Fulvivirga sp. isolated from coastal sediment.</title>
        <authorList>
            <person name="Yu H."/>
        </authorList>
    </citation>
    <scope>NUCLEOTIDE SEQUENCE</scope>
    <source>
        <strain evidence="1">1062</strain>
    </source>
</reference>
<gene>
    <name evidence="1" type="ORF">LDX50_24260</name>
</gene>
<protein>
    <submittedName>
        <fullName evidence="1">Uncharacterized protein</fullName>
    </submittedName>
</protein>
<evidence type="ECO:0000313" key="1">
    <source>
        <dbReference type="EMBL" id="MCA6078010.1"/>
    </source>
</evidence>
<dbReference type="Proteomes" id="UP001139409">
    <property type="component" value="Unassembled WGS sequence"/>
</dbReference>
<comment type="caution">
    <text evidence="1">The sequence shown here is derived from an EMBL/GenBank/DDBJ whole genome shotgun (WGS) entry which is preliminary data.</text>
</comment>
<organism evidence="1 2">
    <name type="scientific">Fulvivirga sedimenti</name>
    <dbReference type="NCBI Taxonomy" id="2879465"/>
    <lineage>
        <taxon>Bacteria</taxon>
        <taxon>Pseudomonadati</taxon>
        <taxon>Bacteroidota</taxon>
        <taxon>Cytophagia</taxon>
        <taxon>Cytophagales</taxon>
        <taxon>Fulvivirgaceae</taxon>
        <taxon>Fulvivirga</taxon>
    </lineage>
</organism>
<name>A0A9X1HVA7_9BACT</name>
<dbReference type="RefSeq" id="WP_225698872.1">
    <property type="nucleotide sequence ID" value="NZ_JAIXNE010000005.1"/>
</dbReference>
<dbReference type="InterPro" id="IPR046495">
    <property type="entry name" value="DUF6588"/>
</dbReference>
<dbReference type="Pfam" id="PF20230">
    <property type="entry name" value="DUF6588"/>
    <property type="match status" value="1"/>
</dbReference>
<proteinExistence type="predicted"/>